<evidence type="ECO:0000313" key="7">
    <source>
        <dbReference type="EMBL" id="EXB36670.1"/>
    </source>
</evidence>
<evidence type="ECO:0000259" key="6">
    <source>
        <dbReference type="Pfam" id="PF00113"/>
    </source>
</evidence>
<evidence type="ECO:0000256" key="3">
    <source>
        <dbReference type="ARBA" id="ARBA00012058"/>
    </source>
</evidence>
<keyword evidence="4" id="KW-0324">Glycolysis</keyword>
<evidence type="ECO:0000256" key="2">
    <source>
        <dbReference type="ARBA" id="ARBA00009604"/>
    </source>
</evidence>
<sequence length="101" mass="11808">MCHKLLVAEFPSLEIYDPFVYDDWLHFIKLTREIRRVVDQIDWTITKCIEAVKKAERAGWGLVIDRHFSCGTKDTSIADLCIGLAMLGEIEKEVDEEYMER</sequence>
<dbReference type="GO" id="GO:0006096">
    <property type="term" value="P:glycolytic process"/>
    <property type="evidence" value="ECO:0007669"/>
    <property type="project" value="UniProtKB-UniPathway"/>
</dbReference>
<dbReference type="InterPro" id="IPR020810">
    <property type="entry name" value="Enolase_C"/>
</dbReference>
<evidence type="ECO:0000313" key="8">
    <source>
        <dbReference type="Proteomes" id="UP000030645"/>
    </source>
</evidence>
<dbReference type="SUPFAM" id="SSF51604">
    <property type="entry name" value="Enolase C-terminal domain-like"/>
    <property type="match status" value="1"/>
</dbReference>
<proteinExistence type="inferred from homology"/>
<dbReference type="AlphaFoldDB" id="W9QFT1"/>
<dbReference type="UniPathway" id="UPA00109">
    <property type="reaction ID" value="UER00187"/>
</dbReference>
<feature type="domain" description="Enolase C-terminal TIM barrel" evidence="6">
    <location>
        <begin position="38"/>
        <end position="86"/>
    </location>
</feature>
<evidence type="ECO:0000256" key="4">
    <source>
        <dbReference type="ARBA" id="ARBA00023152"/>
    </source>
</evidence>
<reference evidence="8" key="1">
    <citation type="submission" date="2013-01" db="EMBL/GenBank/DDBJ databases">
        <title>Draft Genome Sequence of a Mulberry Tree, Morus notabilis C.K. Schneid.</title>
        <authorList>
            <person name="He N."/>
            <person name="Zhao S."/>
        </authorList>
    </citation>
    <scope>NUCLEOTIDE SEQUENCE</scope>
</reference>
<dbReference type="eggNOG" id="KOG2670">
    <property type="taxonomic scope" value="Eukaryota"/>
</dbReference>
<dbReference type="Gene3D" id="3.20.20.120">
    <property type="entry name" value="Enolase-like C-terminal domain"/>
    <property type="match status" value="1"/>
</dbReference>
<dbReference type="STRING" id="981085.W9QFT1"/>
<gene>
    <name evidence="7" type="ORF">L484_002084</name>
</gene>
<accession>W9QFT1</accession>
<evidence type="ECO:0000256" key="5">
    <source>
        <dbReference type="ARBA" id="ARBA00023239"/>
    </source>
</evidence>
<dbReference type="Proteomes" id="UP000030645">
    <property type="component" value="Unassembled WGS sequence"/>
</dbReference>
<dbReference type="InterPro" id="IPR036849">
    <property type="entry name" value="Enolase-like_C_sf"/>
</dbReference>
<dbReference type="GO" id="GO:0004634">
    <property type="term" value="F:phosphopyruvate hydratase activity"/>
    <property type="evidence" value="ECO:0007669"/>
    <property type="project" value="UniProtKB-EC"/>
</dbReference>
<name>W9QFT1_9ROSA</name>
<dbReference type="Pfam" id="PF00113">
    <property type="entry name" value="Enolase_C"/>
    <property type="match status" value="1"/>
</dbReference>
<evidence type="ECO:0000256" key="1">
    <source>
        <dbReference type="ARBA" id="ARBA00005031"/>
    </source>
</evidence>
<keyword evidence="8" id="KW-1185">Reference proteome</keyword>
<protein>
    <recommendedName>
        <fullName evidence="3">phosphopyruvate hydratase</fullName>
        <ecNumber evidence="3">4.2.1.11</ecNumber>
    </recommendedName>
</protein>
<organism evidence="7 8">
    <name type="scientific">Morus notabilis</name>
    <dbReference type="NCBI Taxonomy" id="981085"/>
    <lineage>
        <taxon>Eukaryota</taxon>
        <taxon>Viridiplantae</taxon>
        <taxon>Streptophyta</taxon>
        <taxon>Embryophyta</taxon>
        <taxon>Tracheophyta</taxon>
        <taxon>Spermatophyta</taxon>
        <taxon>Magnoliopsida</taxon>
        <taxon>eudicotyledons</taxon>
        <taxon>Gunneridae</taxon>
        <taxon>Pentapetalae</taxon>
        <taxon>rosids</taxon>
        <taxon>fabids</taxon>
        <taxon>Rosales</taxon>
        <taxon>Moraceae</taxon>
        <taxon>Moreae</taxon>
        <taxon>Morus</taxon>
    </lineage>
</organism>
<dbReference type="EMBL" id="KE343583">
    <property type="protein sequence ID" value="EXB36670.1"/>
    <property type="molecule type" value="Genomic_DNA"/>
</dbReference>
<dbReference type="EC" id="4.2.1.11" evidence="3"/>
<comment type="similarity">
    <text evidence="2">Belongs to the enolase family.</text>
</comment>
<comment type="pathway">
    <text evidence="1">Carbohydrate degradation; glycolysis; pyruvate from D-glyceraldehyde 3-phosphate: step 4/5.</text>
</comment>
<keyword evidence="5" id="KW-0456">Lyase</keyword>